<dbReference type="EMBL" id="JAOQJL010000039">
    <property type="protein sequence ID" value="MCU6766765.1"/>
    <property type="molecule type" value="Genomic_DNA"/>
</dbReference>
<dbReference type="Proteomes" id="UP001652409">
    <property type="component" value="Unassembled WGS sequence"/>
</dbReference>
<reference evidence="2 3" key="1">
    <citation type="journal article" date="2021" name="ISME Commun">
        <title>Automated analysis of genomic sequences facilitates high-throughput and comprehensive description of bacteria.</title>
        <authorList>
            <person name="Hitch T.C.A."/>
        </authorList>
    </citation>
    <scope>NUCLEOTIDE SEQUENCE [LARGE SCALE GENOMIC DNA]</scope>
    <source>
        <strain evidence="2 3">Sanger_23</strain>
    </source>
</reference>
<dbReference type="PROSITE" id="PS50943">
    <property type="entry name" value="HTH_CROC1"/>
    <property type="match status" value="1"/>
</dbReference>
<dbReference type="InterPro" id="IPR010982">
    <property type="entry name" value="Lambda_DNA-bd_dom_sf"/>
</dbReference>
<name>A0ABT2TX09_9FIRM</name>
<dbReference type="SUPFAM" id="SSF47413">
    <property type="entry name" value="lambda repressor-like DNA-binding domains"/>
    <property type="match status" value="1"/>
</dbReference>
<proteinExistence type="predicted"/>
<protein>
    <submittedName>
        <fullName evidence="2">Helix-turn-helix domain-containing protein</fullName>
    </submittedName>
</protein>
<keyword evidence="3" id="KW-1185">Reference proteome</keyword>
<evidence type="ECO:0000259" key="1">
    <source>
        <dbReference type="PROSITE" id="PS50943"/>
    </source>
</evidence>
<dbReference type="RefSeq" id="WP_158422555.1">
    <property type="nucleotide sequence ID" value="NZ_JAOQJL010000039.1"/>
</dbReference>
<dbReference type="InterPro" id="IPR001387">
    <property type="entry name" value="Cro/C1-type_HTH"/>
</dbReference>
<evidence type="ECO:0000313" key="2">
    <source>
        <dbReference type="EMBL" id="MCU6766765.1"/>
    </source>
</evidence>
<accession>A0ABT2TX09</accession>
<feature type="domain" description="HTH cro/C1-type" evidence="1">
    <location>
        <begin position="11"/>
        <end position="65"/>
    </location>
</feature>
<evidence type="ECO:0000313" key="3">
    <source>
        <dbReference type="Proteomes" id="UP001652409"/>
    </source>
</evidence>
<organism evidence="2 3">
    <name type="scientific">Blautia ammoniilytica</name>
    <dbReference type="NCBI Taxonomy" id="2981782"/>
    <lineage>
        <taxon>Bacteria</taxon>
        <taxon>Bacillati</taxon>
        <taxon>Bacillota</taxon>
        <taxon>Clostridia</taxon>
        <taxon>Lachnospirales</taxon>
        <taxon>Lachnospiraceae</taxon>
        <taxon>Blautia</taxon>
    </lineage>
</organism>
<sequence>MINEETFASRLTSLREQKKVSAREMSLDLGQNGSYINRIENRKAFPSMQCFFYICDYLQISPAAFFDDTTKAPHALDALTELLKNLSIEQLELIAQIAREFSEK</sequence>
<dbReference type="Gene3D" id="1.10.260.40">
    <property type="entry name" value="lambda repressor-like DNA-binding domains"/>
    <property type="match status" value="1"/>
</dbReference>
<comment type="caution">
    <text evidence="2">The sequence shown here is derived from an EMBL/GenBank/DDBJ whole genome shotgun (WGS) entry which is preliminary data.</text>
</comment>
<dbReference type="SMART" id="SM00530">
    <property type="entry name" value="HTH_XRE"/>
    <property type="match status" value="1"/>
</dbReference>
<gene>
    <name evidence="2" type="ORF">OCV61_15370</name>
</gene>
<dbReference type="CDD" id="cd00093">
    <property type="entry name" value="HTH_XRE"/>
    <property type="match status" value="1"/>
</dbReference>